<dbReference type="EMBL" id="JHAC01000011">
    <property type="protein sequence ID" value="EYB69152.1"/>
    <property type="molecule type" value="Genomic_DNA"/>
</dbReference>
<dbReference type="STRING" id="1476583.DEIPH_ctg011orf0136"/>
<dbReference type="SUPFAM" id="SSF53756">
    <property type="entry name" value="UDP-Glycosyltransferase/glycogen phosphorylase"/>
    <property type="match status" value="1"/>
</dbReference>
<gene>
    <name evidence="1" type="ORF">DEIPH_ctg011orf0136</name>
</gene>
<protein>
    <submittedName>
        <fullName evidence="1">Uncharacterized protein</fullName>
    </submittedName>
</protein>
<evidence type="ECO:0000313" key="1">
    <source>
        <dbReference type="EMBL" id="EYB69152.1"/>
    </source>
</evidence>
<organism evidence="1 2">
    <name type="scientific">Deinococcus phoenicis</name>
    <dbReference type="NCBI Taxonomy" id="1476583"/>
    <lineage>
        <taxon>Bacteria</taxon>
        <taxon>Thermotogati</taxon>
        <taxon>Deinococcota</taxon>
        <taxon>Deinococci</taxon>
        <taxon>Deinococcales</taxon>
        <taxon>Deinococcaceae</taxon>
        <taxon>Deinococcus</taxon>
    </lineage>
</organism>
<dbReference type="Proteomes" id="UP000020492">
    <property type="component" value="Unassembled WGS sequence"/>
</dbReference>
<proteinExistence type="predicted"/>
<dbReference type="AlphaFoldDB" id="A0A016QTE9"/>
<comment type="caution">
    <text evidence="1">The sequence shown here is derived from an EMBL/GenBank/DDBJ whole genome shotgun (WGS) entry which is preliminary data.</text>
</comment>
<keyword evidence="2" id="KW-1185">Reference proteome</keyword>
<dbReference type="Gene3D" id="3.40.50.2000">
    <property type="entry name" value="Glycogen Phosphorylase B"/>
    <property type="match status" value="1"/>
</dbReference>
<sequence>MGQRVLLACTGDLTALRPALEECRAAWPDAHFTLLIPAGEGGHLPGWAASVMAPGTFWTPDLLDRLRAGRFDAALILTAPGDSPHGLGYLCALAGIPVRAGVSGEFGGQTLTRWLKPARSGPGTPDPASTLLTGLFSTASCSSPERS</sequence>
<dbReference type="eggNOG" id="COG0859">
    <property type="taxonomic scope" value="Bacteria"/>
</dbReference>
<dbReference type="PATRIC" id="fig|1476583.3.peg.753"/>
<evidence type="ECO:0000313" key="2">
    <source>
        <dbReference type="Proteomes" id="UP000020492"/>
    </source>
</evidence>
<reference evidence="1 2" key="1">
    <citation type="submission" date="2014-03" db="EMBL/GenBank/DDBJ databases">
        <title>Draft genome sequence of Deinococcus phoenicis 1P10ME.</title>
        <authorList>
            <person name="Stepanov V.G."/>
            <person name="Vaishampayan P."/>
            <person name="Venkateswaran K."/>
            <person name="Fox G.E."/>
        </authorList>
    </citation>
    <scope>NUCLEOTIDE SEQUENCE [LARGE SCALE GENOMIC DNA]</scope>
    <source>
        <strain evidence="1 2">1P10ME</strain>
    </source>
</reference>
<name>A0A016QTE9_9DEIO</name>
<accession>A0A016QTE9</accession>